<feature type="compositionally biased region" description="Basic and acidic residues" evidence="5">
    <location>
        <begin position="320"/>
        <end position="331"/>
    </location>
</feature>
<reference evidence="6 7" key="1">
    <citation type="journal article" date="2007" name="Nature">
        <title>The medaka draft genome and insights into vertebrate genome evolution.</title>
        <authorList>
            <person name="Kasahara M."/>
            <person name="Naruse K."/>
            <person name="Sasaki S."/>
            <person name="Nakatani Y."/>
            <person name="Qu W."/>
            <person name="Ahsan B."/>
            <person name="Yamada T."/>
            <person name="Nagayasu Y."/>
            <person name="Doi K."/>
            <person name="Kasai Y."/>
            <person name="Jindo T."/>
            <person name="Kobayashi D."/>
            <person name="Shimada A."/>
            <person name="Toyoda A."/>
            <person name="Kuroki Y."/>
            <person name="Fujiyama A."/>
            <person name="Sasaki T."/>
            <person name="Shimizu A."/>
            <person name="Asakawa S."/>
            <person name="Shimizu N."/>
            <person name="Hashimoto S."/>
            <person name="Yang J."/>
            <person name="Lee Y."/>
            <person name="Matsushima K."/>
            <person name="Sugano S."/>
            <person name="Sakaizumi M."/>
            <person name="Narita T."/>
            <person name="Ohishi K."/>
            <person name="Haga S."/>
            <person name="Ohta F."/>
            <person name="Nomoto H."/>
            <person name="Nogata K."/>
            <person name="Morishita T."/>
            <person name="Endo T."/>
            <person name="Shin-I T."/>
            <person name="Takeda H."/>
            <person name="Morishita S."/>
            <person name="Kohara Y."/>
        </authorList>
    </citation>
    <scope>NUCLEOTIDE SEQUENCE [LARGE SCALE GENOMIC DNA]</scope>
    <source>
        <strain evidence="6 7">Hd-rR</strain>
    </source>
</reference>
<dbReference type="PANTHER" id="PTHR13372:SF2">
    <property type="entry name" value="GEMININ COILED-COIL DOMAIN-CONTAINING PROTEIN 1"/>
    <property type="match status" value="1"/>
</dbReference>
<gene>
    <name evidence="6" type="primary">gmnc</name>
</gene>
<evidence type="ECO:0000313" key="7">
    <source>
        <dbReference type="Proteomes" id="UP000001038"/>
    </source>
</evidence>
<dbReference type="FunCoup" id="A0A3B3HRM8">
    <property type="interactions" value="861"/>
</dbReference>
<reference evidence="6" key="3">
    <citation type="submission" date="2025-09" db="UniProtKB">
        <authorList>
            <consortium name="Ensembl"/>
        </authorList>
    </citation>
    <scope>IDENTIFICATION</scope>
    <source>
        <strain evidence="6">Hd-rR</strain>
    </source>
</reference>
<evidence type="ECO:0000256" key="3">
    <source>
        <dbReference type="ARBA" id="ARBA00023242"/>
    </source>
</evidence>
<feature type="compositionally biased region" description="Polar residues" evidence="5">
    <location>
        <begin position="245"/>
        <end position="254"/>
    </location>
</feature>
<dbReference type="InParanoid" id="A0A3B3HRM8"/>
<dbReference type="Gene3D" id="1.20.5.1180">
    <property type="entry name" value="Geminin coiled-coil domain"/>
    <property type="match status" value="1"/>
</dbReference>
<feature type="compositionally biased region" description="Polar residues" evidence="5">
    <location>
        <begin position="185"/>
        <end position="206"/>
    </location>
</feature>
<evidence type="ECO:0000256" key="1">
    <source>
        <dbReference type="ARBA" id="ARBA00004123"/>
    </source>
</evidence>
<protein>
    <recommendedName>
        <fullName evidence="8">Geminin coiled-coil domain containing</fullName>
    </recommendedName>
</protein>
<organism evidence="6 7">
    <name type="scientific">Oryzias latipes</name>
    <name type="common">Japanese rice fish</name>
    <name type="synonym">Japanese killifish</name>
    <dbReference type="NCBI Taxonomy" id="8090"/>
    <lineage>
        <taxon>Eukaryota</taxon>
        <taxon>Metazoa</taxon>
        <taxon>Chordata</taxon>
        <taxon>Craniata</taxon>
        <taxon>Vertebrata</taxon>
        <taxon>Euteleostomi</taxon>
        <taxon>Actinopterygii</taxon>
        <taxon>Neopterygii</taxon>
        <taxon>Teleostei</taxon>
        <taxon>Neoteleostei</taxon>
        <taxon>Acanthomorphata</taxon>
        <taxon>Ovalentaria</taxon>
        <taxon>Atherinomorphae</taxon>
        <taxon>Beloniformes</taxon>
        <taxon>Adrianichthyidae</taxon>
        <taxon>Oryziinae</taxon>
        <taxon>Oryzias</taxon>
    </lineage>
</organism>
<proteinExistence type="predicted"/>
<sequence>MATPTSVWAGDASDLNERRHELCGPPCVWSSSPPAGWTWEQQFSPHLQRNKQLQDALLQREEELARLQEENCKLREFLSSSFVRSLQEKAEKLGVASRVALKRTLMTRDVEPPRLSTHRLLPSKKVSKRVCRNLMAEFCSETQESPSEPNLDLWVLRTLGLKDRDTIDTSSQSAPDFSIWEGDSSGYTPDSTLDSPVSTATPSSVHSCCRGTASEPDHGFSADPETSEKSSASAGMAPPPGSGIRSFSTWTTFQRPDLCSITGSSPAHSPDRDPAGLSFWSPPPDRWTPPENVLPPPLLTSTPTSNQPWASPGPWNRTSPSDHPEVRTPRRSTDVAFSMFLRPSSSVKTHSFPQGQAFVRRDTGGRCNFTWVPRQEP</sequence>
<comment type="subcellular location">
    <subcellularLocation>
        <location evidence="1">Nucleus</location>
    </subcellularLocation>
</comment>
<name>A0A3B3HRM8_ORYLA</name>
<keyword evidence="2" id="KW-0175">Coiled coil</keyword>
<dbReference type="GeneTree" id="ENSGT00940000153270"/>
<evidence type="ECO:0000256" key="5">
    <source>
        <dbReference type="SAM" id="MobiDB-lite"/>
    </source>
</evidence>
<accession>A0A3B3HRM8</accession>
<keyword evidence="4" id="KW-0131">Cell cycle</keyword>
<dbReference type="KEGG" id="ola:101168345"/>
<dbReference type="GO" id="GO:0030174">
    <property type="term" value="P:regulation of DNA-templated DNA replication initiation"/>
    <property type="evidence" value="ECO:0000318"/>
    <property type="project" value="GO_Central"/>
</dbReference>
<keyword evidence="3" id="KW-0539">Nucleus</keyword>
<evidence type="ECO:0000256" key="4">
    <source>
        <dbReference type="ARBA" id="ARBA00023306"/>
    </source>
</evidence>
<evidence type="ECO:0008006" key="8">
    <source>
        <dbReference type="Google" id="ProtNLM"/>
    </source>
</evidence>
<evidence type="ECO:0000313" key="6">
    <source>
        <dbReference type="Ensembl" id="ENSORLP00000034395.1"/>
    </source>
</evidence>
<dbReference type="GO" id="GO:0045786">
    <property type="term" value="P:negative regulation of cell cycle"/>
    <property type="evidence" value="ECO:0000318"/>
    <property type="project" value="GO_Central"/>
</dbReference>
<dbReference type="InterPro" id="IPR059237">
    <property type="entry name" value="GemC1_CC"/>
</dbReference>
<dbReference type="AlphaFoldDB" id="A0A3B3HRM8"/>
<dbReference type="GeneID" id="101168345"/>
<feature type="compositionally biased region" description="Pro residues" evidence="5">
    <location>
        <begin position="281"/>
        <end position="298"/>
    </location>
</feature>
<dbReference type="Bgee" id="ENSORLG00000029037">
    <property type="expression patterns" value="Expressed in animal zygote and 6 other cell types or tissues"/>
</dbReference>
<dbReference type="Proteomes" id="UP000001038">
    <property type="component" value="Chromosome 13"/>
</dbReference>
<dbReference type="RefSeq" id="XP_020556706.1">
    <property type="nucleotide sequence ID" value="XM_020701047.1"/>
</dbReference>
<dbReference type="CTD" id="647309"/>
<dbReference type="OrthoDB" id="8923917at2759"/>
<dbReference type="Ensembl" id="ENSORLT00000027611.1">
    <property type="protein sequence ID" value="ENSORLP00000034395.1"/>
    <property type="gene ID" value="ENSORLG00000029037.1"/>
</dbReference>
<reference evidence="6" key="2">
    <citation type="submission" date="2025-08" db="UniProtKB">
        <authorList>
            <consortium name="Ensembl"/>
        </authorList>
    </citation>
    <scope>IDENTIFICATION</scope>
    <source>
        <strain evidence="6">Hd-rR</strain>
    </source>
</reference>
<dbReference type="GO" id="GO:0005634">
    <property type="term" value="C:nucleus"/>
    <property type="evidence" value="ECO:0000318"/>
    <property type="project" value="GO_Central"/>
</dbReference>
<dbReference type="RefSeq" id="XP_020556707.1">
    <property type="nucleotide sequence ID" value="XM_020701048.1"/>
</dbReference>
<keyword evidence="7" id="KW-1185">Reference proteome</keyword>
<dbReference type="STRING" id="8090.ENSORLP00000034395"/>
<dbReference type="PANTHER" id="PTHR13372">
    <property type="entry name" value="GEMININ"/>
    <property type="match status" value="1"/>
</dbReference>
<feature type="region of interest" description="Disordered" evidence="5">
    <location>
        <begin position="166"/>
        <end position="331"/>
    </location>
</feature>
<evidence type="ECO:0000256" key="2">
    <source>
        <dbReference type="ARBA" id="ARBA00023054"/>
    </source>
</evidence>
<dbReference type="CDD" id="cd22588">
    <property type="entry name" value="GemC1_CC"/>
    <property type="match status" value="1"/>
</dbReference>